<name>A0ACB8UTP9_9EURO</name>
<organism evidence="1">
    <name type="scientific">Ophidiomyces ophidiicola</name>
    <dbReference type="NCBI Taxonomy" id="1387563"/>
    <lineage>
        <taxon>Eukaryota</taxon>
        <taxon>Fungi</taxon>
        <taxon>Dikarya</taxon>
        <taxon>Ascomycota</taxon>
        <taxon>Pezizomycotina</taxon>
        <taxon>Eurotiomycetes</taxon>
        <taxon>Eurotiomycetidae</taxon>
        <taxon>Onygenales</taxon>
        <taxon>Onygenaceae</taxon>
        <taxon>Ophidiomyces</taxon>
    </lineage>
</organism>
<protein>
    <submittedName>
        <fullName evidence="1">Auxilin-like clathrin-binding protein required for normal clathrin function</fullName>
    </submittedName>
</protein>
<dbReference type="EMBL" id="JALBCA010000067">
    <property type="protein sequence ID" value="KAI2384796.1"/>
    <property type="molecule type" value="Genomic_DNA"/>
</dbReference>
<evidence type="ECO:0000313" key="1">
    <source>
        <dbReference type="EMBL" id="KAI2384796.1"/>
    </source>
</evidence>
<reference evidence="1" key="1">
    <citation type="journal article" date="2022" name="bioRxiv">
        <title>Population genetic analysis of Ophidiomyces ophidiicola, the causative agent of snake fungal disease, indicates recent introductions to the USA.</title>
        <authorList>
            <person name="Ladner J.T."/>
            <person name="Palmer J.M."/>
            <person name="Ettinger C.L."/>
            <person name="Stajich J.E."/>
            <person name="Farrell T.M."/>
            <person name="Glorioso B.M."/>
            <person name="Lawson B."/>
            <person name="Price S.J."/>
            <person name="Stengle A.G."/>
            <person name="Grear D.A."/>
            <person name="Lorch J.M."/>
        </authorList>
    </citation>
    <scope>NUCLEOTIDE SEQUENCE</scope>
    <source>
        <strain evidence="1">NWHC 24266-5</strain>
    </source>
</reference>
<accession>A0ACB8UTP9</accession>
<comment type="caution">
    <text evidence="1">The sequence shown here is derived from an EMBL/GenBank/DDBJ whole genome shotgun (WGS) entry which is preliminary data.</text>
</comment>
<sequence>MDDLSGLNWTGNSESQRRLPVSDNLRAPNARLTPPISGRSTPLAASAPRTASPSQPLSRTNDSFANLVNFGSGAAGKNLSLAERQKQLAEQKALEERKKQEQLTAQYGGNNDQFWDKLERPAASNNPFAGGSANGNVTTSAGIASPSRDLGIEEDEDDILAAFNSSAPVDKSTNFPIPSSTASPAPIVGLQALSSNDFTQNEDDDPFGLGNMGQKKTQPSQPINDANDDDDDILGLLGKPVSEFASPPTKSPSHGLEAEHTPDGQASTPASTTPVDRAIAELVDMGFPIEKASQALATTESGTDVQAAVGWLLNTAHAEAREKARGRSHSAQAQARSERTPNGHRDRFTGDLRDASLPSRVRRQDNLEARSQRKGSVDKDAAQMASEFGNNFLKSANSLWKSGTKRMQQAVQDFNSTPNPSQPRWMTESPSEREKFQEGVRKAPSRAVASENGMTVTDEAMLLEMERAPSSKPQRPTRTQTPSHPVASQGRLREFSPAEQQRTTTQQPRQAKQSVRGPPVNESRAWLSRLAADEQASQAYVSPARRRKASPQVFSEAEPDLLEGSSKVTRAPPEVKQQPQPSRPRTSPPVVPRPKAPPRQIPQISPSSLSSSHRHRQEGTAAFKRGDYATAHASYSSAISLLPTDHPITIVLLTNHALTALKIGEPKTAIVNADRALSIIGPCKGESEHIDFGNGEPQKEMKEFFGKAMMRKAEALEQLEKWNDAAVIWREALEAGHGGSTSIQGRTRCEKAASSQSRSSPSTQSTPPARPPPRKTPVRTPRAPVRPAVSTKPAEAVSRLREANEAADRLDNEKFALADTVEARLTAWKGGKQDNLRALLASLDTVLWSEAGWKKLSMAELVLPNKVKIHYMKGISKVHPDKIPVNATTEQRMIAGAVFSTLNEAWDKFKQENGL</sequence>
<proteinExistence type="predicted"/>
<gene>
    <name evidence="1" type="primary">SWA2</name>
    <name evidence="1" type="ORF">LOY88_004428</name>
</gene>